<proteinExistence type="predicted"/>
<gene>
    <name evidence="2" type="ORF">Clopa_1949</name>
</gene>
<dbReference type="InterPro" id="IPR014729">
    <property type="entry name" value="Rossmann-like_a/b/a_fold"/>
</dbReference>
<reference evidence="2 3" key="1">
    <citation type="submission" date="2012-01" db="EMBL/GenBank/DDBJ databases">
        <title>Complete sequence of chromosome of Clostridium pasteurianum BC1.</title>
        <authorList>
            <consortium name="US DOE Joint Genome Institute"/>
            <person name="Lucas S."/>
            <person name="Han J."/>
            <person name="Lapidus A."/>
            <person name="Cheng J.-F."/>
            <person name="Goodwin L."/>
            <person name="Pitluck S."/>
            <person name="Peters L."/>
            <person name="Mikhailova N."/>
            <person name="Teshima H."/>
            <person name="Detter J.C."/>
            <person name="Han C."/>
            <person name="Tapia R."/>
            <person name="Land M."/>
            <person name="Hauser L."/>
            <person name="Kyrpides N."/>
            <person name="Ivanova N."/>
            <person name="Pagani I."/>
            <person name="Dunn J."/>
            <person name="Taghavi S."/>
            <person name="Francis A."/>
            <person name="van der Lelie D."/>
            <person name="Woyke T."/>
        </authorList>
    </citation>
    <scope>NUCLEOTIDE SEQUENCE [LARGE SCALE GENOMIC DNA]</scope>
    <source>
        <strain evidence="2 3">BC1</strain>
    </source>
</reference>
<dbReference type="Gene3D" id="3.40.50.620">
    <property type="entry name" value="HUPs"/>
    <property type="match status" value="1"/>
</dbReference>
<organism evidence="2 3">
    <name type="scientific">Clostridium pasteurianum BC1</name>
    <dbReference type="NCBI Taxonomy" id="86416"/>
    <lineage>
        <taxon>Bacteria</taxon>
        <taxon>Bacillati</taxon>
        <taxon>Bacillota</taxon>
        <taxon>Clostridia</taxon>
        <taxon>Eubacteriales</taxon>
        <taxon>Clostridiaceae</taxon>
        <taxon>Clostridium</taxon>
    </lineage>
</organism>
<keyword evidence="3" id="KW-1185">Reference proteome</keyword>
<evidence type="ECO:0000259" key="1">
    <source>
        <dbReference type="Pfam" id="PF02698"/>
    </source>
</evidence>
<dbReference type="KEGG" id="cpas:Clopa_1949"/>
<evidence type="ECO:0000313" key="3">
    <source>
        <dbReference type="Proteomes" id="UP000013523"/>
    </source>
</evidence>
<accession>R4K8I2</accession>
<dbReference type="HOGENOM" id="CLU_107581_1_0_9"/>
<dbReference type="PATRIC" id="fig|86416.3.peg.1918"/>
<dbReference type="GO" id="GO:0005886">
    <property type="term" value="C:plasma membrane"/>
    <property type="evidence" value="ECO:0007669"/>
    <property type="project" value="TreeGrafter"/>
</dbReference>
<dbReference type="Pfam" id="PF02698">
    <property type="entry name" value="DUF218"/>
    <property type="match status" value="1"/>
</dbReference>
<dbReference type="PANTHER" id="PTHR30336">
    <property type="entry name" value="INNER MEMBRANE PROTEIN, PROBABLE PERMEASE"/>
    <property type="match status" value="1"/>
</dbReference>
<dbReference type="AlphaFoldDB" id="R4K8I2"/>
<dbReference type="PANTHER" id="PTHR30336:SF4">
    <property type="entry name" value="ENVELOPE BIOGENESIS FACTOR ELYC"/>
    <property type="match status" value="1"/>
</dbReference>
<dbReference type="GO" id="GO:0043164">
    <property type="term" value="P:Gram-negative-bacterium-type cell wall biogenesis"/>
    <property type="evidence" value="ECO:0007669"/>
    <property type="project" value="TreeGrafter"/>
</dbReference>
<dbReference type="CDD" id="cd06259">
    <property type="entry name" value="YdcF-like"/>
    <property type="match status" value="1"/>
</dbReference>
<dbReference type="InterPro" id="IPR003848">
    <property type="entry name" value="DUF218"/>
</dbReference>
<dbReference type="GO" id="GO:0000270">
    <property type="term" value="P:peptidoglycan metabolic process"/>
    <property type="evidence" value="ECO:0007669"/>
    <property type="project" value="TreeGrafter"/>
</dbReference>
<protein>
    <recommendedName>
        <fullName evidence="1">DUF218 domain-containing protein</fullName>
    </recommendedName>
</protein>
<name>R4K8I2_CLOPA</name>
<dbReference type="STRING" id="86416.Clopa_1949"/>
<dbReference type="Proteomes" id="UP000013523">
    <property type="component" value="Chromosome"/>
</dbReference>
<dbReference type="EMBL" id="CP003261">
    <property type="protein sequence ID" value="AGK96844.1"/>
    <property type="molecule type" value="Genomic_DNA"/>
</dbReference>
<dbReference type="InterPro" id="IPR051599">
    <property type="entry name" value="Cell_Envelope_Assoc"/>
</dbReference>
<dbReference type="eggNOG" id="COG1434">
    <property type="taxonomic scope" value="Bacteria"/>
</dbReference>
<dbReference type="RefSeq" id="WP_015615162.1">
    <property type="nucleotide sequence ID" value="NC_021182.1"/>
</dbReference>
<feature type="domain" description="DUF218" evidence="1">
    <location>
        <begin position="46"/>
        <end position="192"/>
    </location>
</feature>
<sequence length="226" mass="26265">MYTYKYPEAPDLTDIQIKEITDIVFCKEQDLSISDVLFIYGSTNPATYQKSLEVYNKGLCKDIVISGGSSKSKSKHKDWHYGNKPEARVIFEKLLSYGVTREKIFFEEKSSNSKENVMFAKEIYDFSNVKSLIFISKNYAAGRQYRTLKKYLPQNIKIISYSYNTYLDDGTTFDRYDWMEHPKSISLVLGEYLRIIFYGKKGDIEEIHGIVKGLENYVETILKGVF</sequence>
<dbReference type="OrthoDB" id="9782395at2"/>
<evidence type="ECO:0000313" key="2">
    <source>
        <dbReference type="EMBL" id="AGK96844.1"/>
    </source>
</evidence>